<accession>A0A5C8I3N4</accession>
<evidence type="ECO:0000256" key="3">
    <source>
        <dbReference type="ARBA" id="ARBA00023235"/>
    </source>
</evidence>
<comment type="catalytic activity">
    <reaction evidence="1 4 5">
        <text>[protein]-peptidylproline (omega=180) = [protein]-peptidylproline (omega=0)</text>
        <dbReference type="Rhea" id="RHEA:16237"/>
        <dbReference type="Rhea" id="RHEA-COMP:10747"/>
        <dbReference type="Rhea" id="RHEA-COMP:10748"/>
        <dbReference type="ChEBI" id="CHEBI:83833"/>
        <dbReference type="ChEBI" id="CHEBI:83834"/>
        <dbReference type="EC" id="5.2.1.8"/>
    </reaction>
</comment>
<evidence type="ECO:0000256" key="1">
    <source>
        <dbReference type="ARBA" id="ARBA00000971"/>
    </source>
</evidence>
<reference evidence="8 9" key="1">
    <citation type="submission" date="2019-08" db="EMBL/GenBank/DDBJ databases">
        <authorList>
            <person name="Dong K."/>
        </authorList>
    </citation>
    <scope>NUCLEOTIDE SEQUENCE [LARGE SCALE GENOMIC DNA]</scope>
    <source>
        <strain evidence="8 9">JCM14558</strain>
    </source>
</reference>
<dbReference type="SUPFAM" id="SSF54534">
    <property type="entry name" value="FKBP-like"/>
    <property type="match status" value="1"/>
</dbReference>
<dbReference type="Proteomes" id="UP000321034">
    <property type="component" value="Unassembled WGS sequence"/>
</dbReference>
<comment type="similarity">
    <text evidence="5">Belongs to the FKBP-type PPIase family.</text>
</comment>
<dbReference type="Pfam" id="PF00254">
    <property type="entry name" value="FKBP_C"/>
    <property type="match status" value="1"/>
</dbReference>
<keyword evidence="6" id="KW-0732">Signal</keyword>
<evidence type="ECO:0000256" key="6">
    <source>
        <dbReference type="SAM" id="SignalP"/>
    </source>
</evidence>
<name>A0A5C8I3N4_9MICO</name>
<evidence type="ECO:0000313" key="9">
    <source>
        <dbReference type="Proteomes" id="UP000321034"/>
    </source>
</evidence>
<dbReference type="InterPro" id="IPR046357">
    <property type="entry name" value="PPIase_dom_sf"/>
</dbReference>
<feature type="signal peptide" evidence="6">
    <location>
        <begin position="1"/>
        <end position="25"/>
    </location>
</feature>
<dbReference type="AlphaFoldDB" id="A0A5C8I3N4"/>
<evidence type="ECO:0000313" key="8">
    <source>
        <dbReference type="EMBL" id="TXK12523.1"/>
    </source>
</evidence>
<dbReference type="EC" id="5.2.1.8" evidence="5"/>
<protein>
    <recommendedName>
        <fullName evidence="5">Peptidyl-prolyl cis-trans isomerase</fullName>
        <ecNumber evidence="5">5.2.1.8</ecNumber>
    </recommendedName>
</protein>
<dbReference type="Gene3D" id="3.10.50.40">
    <property type="match status" value="1"/>
</dbReference>
<dbReference type="RefSeq" id="WP_147893245.1">
    <property type="nucleotide sequence ID" value="NZ_BAAANR010000001.1"/>
</dbReference>
<dbReference type="PROSITE" id="PS50059">
    <property type="entry name" value="FKBP_PPIASE"/>
    <property type="match status" value="1"/>
</dbReference>
<feature type="chain" id="PRO_5023021725" description="Peptidyl-prolyl cis-trans isomerase" evidence="6">
    <location>
        <begin position="26"/>
        <end position="314"/>
    </location>
</feature>
<evidence type="ECO:0000256" key="2">
    <source>
        <dbReference type="ARBA" id="ARBA00023110"/>
    </source>
</evidence>
<feature type="domain" description="PPIase FKBP-type" evidence="7">
    <location>
        <begin position="223"/>
        <end position="310"/>
    </location>
</feature>
<dbReference type="OrthoDB" id="25996at2"/>
<proteinExistence type="inferred from homology"/>
<keyword evidence="2 4" id="KW-0697">Rotamase</keyword>
<keyword evidence="9" id="KW-1185">Reference proteome</keyword>
<evidence type="ECO:0000256" key="4">
    <source>
        <dbReference type="PROSITE-ProRule" id="PRU00277"/>
    </source>
</evidence>
<keyword evidence="3 4" id="KW-0413">Isomerase</keyword>
<gene>
    <name evidence="8" type="ORF">FVP77_03340</name>
</gene>
<dbReference type="EMBL" id="VRSV01000001">
    <property type="protein sequence ID" value="TXK12523.1"/>
    <property type="molecule type" value="Genomic_DNA"/>
</dbReference>
<sequence length="314" mass="30929">MRFRPIASLSVAAAAVLLLAGCAGGSTPDATDTASAGTGLCAAAAPSGAASDGVTVDGDFGAEATATFSSPLEVPDVERTVVSEGDGAEIADGDYLSYALTAFDAASGEQLGSAGYADTPLQPQQITSDSVLAQLFGCSPVGSRVVATLPASDQGGAQIYVLDILDATPASQWCVAGDFTGEAPTVVLNDGALPTVTVPQTAPPETVSVEVLEKGDGAVVEPGAAVEVYYSGVKWSDGTAFDSAWAPEDPAPFTTDAVVPGFKAALEGQTVGSTVLVAMPASCGYGVAGTSSNALAGEALVFVLQIASAEPAAG</sequence>
<evidence type="ECO:0000259" key="7">
    <source>
        <dbReference type="PROSITE" id="PS50059"/>
    </source>
</evidence>
<dbReference type="PROSITE" id="PS51257">
    <property type="entry name" value="PROKAR_LIPOPROTEIN"/>
    <property type="match status" value="1"/>
</dbReference>
<organism evidence="8 9">
    <name type="scientific">Microbacterium hatanonis</name>
    <dbReference type="NCBI Taxonomy" id="404366"/>
    <lineage>
        <taxon>Bacteria</taxon>
        <taxon>Bacillati</taxon>
        <taxon>Actinomycetota</taxon>
        <taxon>Actinomycetes</taxon>
        <taxon>Micrococcales</taxon>
        <taxon>Microbacteriaceae</taxon>
        <taxon>Microbacterium</taxon>
    </lineage>
</organism>
<dbReference type="InterPro" id="IPR001179">
    <property type="entry name" value="PPIase_FKBP_dom"/>
</dbReference>
<evidence type="ECO:0000256" key="5">
    <source>
        <dbReference type="RuleBase" id="RU003915"/>
    </source>
</evidence>
<dbReference type="GO" id="GO:0003755">
    <property type="term" value="F:peptidyl-prolyl cis-trans isomerase activity"/>
    <property type="evidence" value="ECO:0007669"/>
    <property type="project" value="UniProtKB-UniRule"/>
</dbReference>
<comment type="caution">
    <text evidence="8">The sequence shown here is derived from an EMBL/GenBank/DDBJ whole genome shotgun (WGS) entry which is preliminary data.</text>
</comment>